<feature type="domain" description="Cytochrome c" evidence="6">
    <location>
        <begin position="24"/>
        <end position="89"/>
    </location>
</feature>
<feature type="domain" description="Glucose/Sorbosone dehydrogenase" evidence="5">
    <location>
        <begin position="130"/>
        <end position="450"/>
    </location>
</feature>
<evidence type="ECO:0000256" key="3">
    <source>
        <dbReference type="ARBA" id="ARBA00023004"/>
    </source>
</evidence>
<dbReference type="GO" id="GO:0020037">
    <property type="term" value="F:heme binding"/>
    <property type="evidence" value="ECO:0007669"/>
    <property type="project" value="InterPro"/>
</dbReference>
<dbReference type="PANTHER" id="PTHR19328">
    <property type="entry name" value="HEDGEHOG-INTERACTING PROTEIN"/>
    <property type="match status" value="1"/>
</dbReference>
<dbReference type="InterPro" id="IPR011041">
    <property type="entry name" value="Quinoprot_gluc/sorb_DH_b-prop"/>
</dbReference>
<evidence type="ECO:0000259" key="5">
    <source>
        <dbReference type="Pfam" id="PF07995"/>
    </source>
</evidence>
<name>A0AAU9DJ15_9BACT</name>
<dbReference type="InterPro" id="IPR012938">
    <property type="entry name" value="Glc/Sorbosone_DH"/>
</dbReference>
<dbReference type="AlphaFoldDB" id="A0AAU9DJ15"/>
<keyword evidence="4" id="KW-0732">Signal</keyword>
<dbReference type="RefSeq" id="WP_338395887.1">
    <property type="nucleotide sequence ID" value="NZ_AP025319.1"/>
</dbReference>
<evidence type="ECO:0000256" key="2">
    <source>
        <dbReference type="ARBA" id="ARBA00022723"/>
    </source>
</evidence>
<reference evidence="7 8" key="1">
    <citation type="submission" date="2021-12" db="EMBL/GenBank/DDBJ databases">
        <title>Genome sequencing of bacteria with rrn-lacking chromosome and rrn-plasmid.</title>
        <authorList>
            <person name="Anda M."/>
            <person name="Iwasaki W."/>
        </authorList>
    </citation>
    <scope>NUCLEOTIDE SEQUENCE [LARGE SCALE GENOMIC DNA]</scope>
    <source>
        <strain evidence="7 8">DSM 100852</strain>
        <plasmid evidence="7 8">pFA5</plasmid>
    </source>
</reference>
<dbReference type="PROSITE" id="PS51257">
    <property type="entry name" value="PROKAR_LIPOPROTEIN"/>
    <property type="match status" value="1"/>
</dbReference>
<organism evidence="7 8">
    <name type="scientific">Fulvitalea axinellae</name>
    <dbReference type="NCBI Taxonomy" id="1182444"/>
    <lineage>
        <taxon>Bacteria</taxon>
        <taxon>Pseudomonadati</taxon>
        <taxon>Bacteroidota</taxon>
        <taxon>Cytophagia</taxon>
        <taxon>Cytophagales</taxon>
        <taxon>Persicobacteraceae</taxon>
        <taxon>Fulvitalea</taxon>
    </lineage>
</organism>
<proteinExistence type="predicted"/>
<evidence type="ECO:0008006" key="9">
    <source>
        <dbReference type="Google" id="ProtNLM"/>
    </source>
</evidence>
<evidence type="ECO:0000259" key="6">
    <source>
        <dbReference type="Pfam" id="PF13442"/>
    </source>
</evidence>
<keyword evidence="2" id="KW-0479">Metal-binding</keyword>
<evidence type="ECO:0000313" key="8">
    <source>
        <dbReference type="Proteomes" id="UP001348817"/>
    </source>
</evidence>
<keyword evidence="8" id="KW-1185">Reference proteome</keyword>
<keyword evidence="1" id="KW-0349">Heme</keyword>
<dbReference type="EMBL" id="AP025319">
    <property type="protein sequence ID" value="BDD12570.1"/>
    <property type="molecule type" value="Genomic_DNA"/>
</dbReference>
<accession>A0AAU9DJ15</accession>
<dbReference type="SUPFAM" id="SSF46626">
    <property type="entry name" value="Cytochrome c"/>
    <property type="match status" value="1"/>
</dbReference>
<dbReference type="InterPro" id="IPR009056">
    <property type="entry name" value="Cyt_c-like_dom"/>
</dbReference>
<dbReference type="GO" id="GO:0046872">
    <property type="term" value="F:metal ion binding"/>
    <property type="evidence" value="ECO:0007669"/>
    <property type="project" value="UniProtKB-KW"/>
</dbReference>
<sequence>MRFFAPIFFPMLLLCSCSLAQNPVKKLYADNCAGCHGEKLETFSNRKWINGKTVEAIEKSIRKGIPDLGMVPFDTAFSDTEITKLAKFIAKSSEKAKPRTFDESGDWISPVHSDKLSFRIVPVVTEGVVSPWGMDFLPNGDMLITDKAGKLFRMDTSERLTEISGAPEVLYARQGGMLDVIVDPDFGKNKRIYLSFSKGKEDKATTAVVSAKLSGDRLTEVKEIFEAKPYLSTRHHYGSRLAFGADGLLYITVGDRGRRDDNPQSLKNDCGKVHRIYPDGSIPKDNPFLGQKGARESIFSYGHRNPQGLAFHPVTGQLWAHEHGPKGGDELNPIRKGENYGWPVVSYGVNYSGTRFTKLTEKPGMTSPTHYWVPSIAPCGMSFVSGDKYPGWNGNILVGSLSFKYIARLELTDGKVTAEEPLLKKIGRVRDISQGPDGTLYFSVEKPGRIFKILPLVEN</sequence>
<keyword evidence="7" id="KW-0614">Plasmid</keyword>
<feature type="signal peptide" evidence="4">
    <location>
        <begin position="1"/>
        <end position="20"/>
    </location>
</feature>
<dbReference type="KEGG" id="fax:FUAX_50020"/>
<dbReference type="Gene3D" id="1.10.760.10">
    <property type="entry name" value="Cytochrome c-like domain"/>
    <property type="match status" value="1"/>
</dbReference>
<dbReference type="SUPFAM" id="SSF50952">
    <property type="entry name" value="Soluble quinoprotein glucose dehydrogenase"/>
    <property type="match status" value="1"/>
</dbReference>
<evidence type="ECO:0000313" key="7">
    <source>
        <dbReference type="EMBL" id="BDD12570.1"/>
    </source>
</evidence>
<protein>
    <recommendedName>
        <fullName evidence="9">Glucose/arabinose dehydrogenase, beta-propeller fold</fullName>
    </recommendedName>
</protein>
<keyword evidence="3" id="KW-0408">Iron</keyword>
<evidence type="ECO:0000256" key="4">
    <source>
        <dbReference type="SAM" id="SignalP"/>
    </source>
</evidence>
<gene>
    <name evidence="7" type="ORF">FUAX_50020</name>
</gene>
<feature type="chain" id="PRO_5043874312" description="Glucose/arabinose dehydrogenase, beta-propeller fold" evidence="4">
    <location>
        <begin position="21"/>
        <end position="459"/>
    </location>
</feature>
<geneLocation type="plasmid" evidence="7 8">
    <name>pFA5</name>
</geneLocation>
<dbReference type="GO" id="GO:0009055">
    <property type="term" value="F:electron transfer activity"/>
    <property type="evidence" value="ECO:0007669"/>
    <property type="project" value="InterPro"/>
</dbReference>
<dbReference type="Proteomes" id="UP001348817">
    <property type="component" value="Plasmid pFA5"/>
</dbReference>
<dbReference type="InterPro" id="IPR011042">
    <property type="entry name" value="6-blade_b-propeller_TolB-like"/>
</dbReference>
<evidence type="ECO:0000256" key="1">
    <source>
        <dbReference type="ARBA" id="ARBA00022617"/>
    </source>
</evidence>
<dbReference type="InterPro" id="IPR036909">
    <property type="entry name" value="Cyt_c-like_dom_sf"/>
</dbReference>
<dbReference type="PANTHER" id="PTHR19328:SF75">
    <property type="entry name" value="ALDOSE SUGAR DEHYDROGENASE YLII"/>
    <property type="match status" value="1"/>
</dbReference>
<dbReference type="Gene3D" id="2.120.10.30">
    <property type="entry name" value="TolB, C-terminal domain"/>
    <property type="match status" value="1"/>
</dbReference>
<dbReference type="Pfam" id="PF13442">
    <property type="entry name" value="Cytochrome_CBB3"/>
    <property type="match status" value="1"/>
</dbReference>
<dbReference type="Pfam" id="PF07995">
    <property type="entry name" value="GSDH"/>
    <property type="match status" value="1"/>
</dbReference>